<evidence type="ECO:0000256" key="1">
    <source>
        <dbReference type="ARBA" id="ARBA00022741"/>
    </source>
</evidence>
<feature type="coiled-coil region" evidence="3">
    <location>
        <begin position="136"/>
        <end position="181"/>
    </location>
</feature>
<dbReference type="SUPFAM" id="SSF56112">
    <property type="entry name" value="Protein kinase-like (PK-like)"/>
    <property type="match status" value="1"/>
</dbReference>
<dbReference type="Proteomes" id="UP000261480">
    <property type="component" value="Unplaced"/>
</dbReference>
<dbReference type="InterPro" id="IPR011009">
    <property type="entry name" value="Kinase-like_dom_sf"/>
</dbReference>
<evidence type="ECO:0000256" key="3">
    <source>
        <dbReference type="SAM" id="Coils"/>
    </source>
</evidence>
<dbReference type="Pfam" id="PF22215">
    <property type="entry name" value="MLKL_N"/>
    <property type="match status" value="1"/>
</dbReference>
<name>A0A3B3XQA8_9TELE</name>
<dbReference type="PANTHER" id="PTHR44329:SF298">
    <property type="entry name" value="MIXED LINEAGE KINASE DOMAIN-LIKE PROTEIN"/>
    <property type="match status" value="1"/>
</dbReference>
<dbReference type="KEGG" id="pmei:106932506"/>
<evidence type="ECO:0000313" key="5">
    <source>
        <dbReference type="Ensembl" id="ENSPMEP00000017216.1"/>
    </source>
</evidence>
<protein>
    <recommendedName>
        <fullName evidence="4">Protein kinase domain-containing protein</fullName>
    </recommendedName>
</protein>
<keyword evidence="1" id="KW-0547">Nucleotide-binding</keyword>
<sequence>MDIVNPLKSVLSTAVGIYKLVEKAKANKKQCHRVGERVKALERVINTIDSTEASQLAPEVTKTLEELSTILNSAFGLIEKFTLSNWMKRLYKTSSDAGDFQMVNDRLSDSFQNLTIALQLKQGSEMAELLKGAFIRDEDEKDRKEDEKELNRMLMEYMEYVETMRADLEDVKNNVAQVVETLKKPKIITMDIRVIKQDELWMPKLDELNNLTDQSPQVYRGTFKDFTVAAKIFTNLNTTAKDIKSEFKKEVETMKRFESPNILRVFGICILDENTPNTKYLIIMEYCEKGSLRDVLSSERDLSWTRKVSMCRDAAQGLYRLHQTEQKSKLHTDITSKKFFVDENYRVKLGGLELAQTETSLRNATVNKRKDKDISSLCYSSPQMLTMGMKHYCRKCEIYSLGIVMWEIAAQRKPFSDSRGNKDTLHVKVVEKRDQEPVPCQCPGSLKELINECRGYECIQRPSAGVLVDKLRCLLVQLEQQ</sequence>
<keyword evidence="6" id="KW-1185">Reference proteome</keyword>
<organism evidence="5 6">
    <name type="scientific">Poecilia mexicana</name>
    <dbReference type="NCBI Taxonomy" id="48701"/>
    <lineage>
        <taxon>Eukaryota</taxon>
        <taxon>Metazoa</taxon>
        <taxon>Chordata</taxon>
        <taxon>Craniata</taxon>
        <taxon>Vertebrata</taxon>
        <taxon>Euteleostomi</taxon>
        <taxon>Actinopterygii</taxon>
        <taxon>Neopterygii</taxon>
        <taxon>Teleostei</taxon>
        <taxon>Neoteleostei</taxon>
        <taxon>Acanthomorphata</taxon>
        <taxon>Ovalentaria</taxon>
        <taxon>Atherinomorphae</taxon>
        <taxon>Cyprinodontiformes</taxon>
        <taxon>Poeciliidae</taxon>
        <taxon>Poeciliinae</taxon>
        <taxon>Poecilia</taxon>
    </lineage>
</organism>
<reference evidence="5" key="2">
    <citation type="submission" date="2025-09" db="UniProtKB">
        <authorList>
            <consortium name="Ensembl"/>
        </authorList>
    </citation>
    <scope>IDENTIFICATION</scope>
</reference>
<dbReference type="PANTHER" id="PTHR44329">
    <property type="entry name" value="SERINE/THREONINE-PROTEIN KINASE TNNI3K-RELATED"/>
    <property type="match status" value="1"/>
</dbReference>
<evidence type="ECO:0000259" key="4">
    <source>
        <dbReference type="PROSITE" id="PS50011"/>
    </source>
</evidence>
<dbReference type="InterPro" id="IPR036537">
    <property type="entry name" value="Adaptor_Cbl_N_dom_sf"/>
</dbReference>
<dbReference type="GO" id="GO:0004672">
    <property type="term" value="F:protein kinase activity"/>
    <property type="evidence" value="ECO:0007669"/>
    <property type="project" value="InterPro"/>
</dbReference>
<keyword evidence="3" id="KW-0175">Coiled coil</keyword>
<accession>A0A3B3XQA8</accession>
<dbReference type="OrthoDB" id="4062651at2759"/>
<dbReference type="Gene3D" id="3.30.200.20">
    <property type="entry name" value="Phosphorylase Kinase, domain 1"/>
    <property type="match status" value="1"/>
</dbReference>
<dbReference type="InterPro" id="IPR000719">
    <property type="entry name" value="Prot_kinase_dom"/>
</dbReference>
<dbReference type="RefSeq" id="XP_014866740.1">
    <property type="nucleotide sequence ID" value="XM_015011254.1"/>
</dbReference>
<dbReference type="InterPro" id="IPR051681">
    <property type="entry name" value="Ser/Thr_Kinases-Pseudokinases"/>
</dbReference>
<evidence type="ECO:0000256" key="2">
    <source>
        <dbReference type="ARBA" id="ARBA00022840"/>
    </source>
</evidence>
<dbReference type="Pfam" id="PF07714">
    <property type="entry name" value="PK_Tyr_Ser-Thr"/>
    <property type="match status" value="1"/>
</dbReference>
<dbReference type="Gene3D" id="1.10.510.10">
    <property type="entry name" value="Transferase(Phosphotransferase) domain 1"/>
    <property type="match status" value="1"/>
</dbReference>
<dbReference type="CDD" id="cd21037">
    <property type="entry name" value="MLKL_NTD"/>
    <property type="match status" value="1"/>
</dbReference>
<dbReference type="STRING" id="48701.ENSPMEP00000017216"/>
<dbReference type="GO" id="GO:0005524">
    <property type="term" value="F:ATP binding"/>
    <property type="evidence" value="ECO:0007669"/>
    <property type="project" value="UniProtKB-KW"/>
</dbReference>
<keyword evidence="2" id="KW-0067">ATP-binding</keyword>
<dbReference type="AlphaFoldDB" id="A0A3B3XQA8"/>
<dbReference type="Ensembl" id="ENSPMET00000026032.1">
    <property type="protein sequence ID" value="ENSPMEP00000017216.1"/>
    <property type="gene ID" value="ENSPMEG00000020007.1"/>
</dbReference>
<dbReference type="InterPro" id="IPR054000">
    <property type="entry name" value="MLKL_N"/>
</dbReference>
<dbReference type="GO" id="GO:0097527">
    <property type="term" value="P:necroptotic signaling pathway"/>
    <property type="evidence" value="ECO:0007669"/>
    <property type="project" value="TreeGrafter"/>
</dbReference>
<dbReference type="Gene3D" id="1.20.930.20">
    <property type="entry name" value="Adaptor protein Cbl, N-terminal domain"/>
    <property type="match status" value="1"/>
</dbReference>
<evidence type="ECO:0000313" key="6">
    <source>
        <dbReference type="Proteomes" id="UP000261480"/>
    </source>
</evidence>
<dbReference type="InterPro" id="IPR059179">
    <property type="entry name" value="MLKL-like_MCAfunc"/>
</dbReference>
<dbReference type="InterPro" id="IPR001245">
    <property type="entry name" value="Ser-Thr/Tyr_kinase_cat_dom"/>
</dbReference>
<dbReference type="GO" id="GO:0007166">
    <property type="term" value="P:cell surface receptor signaling pathway"/>
    <property type="evidence" value="ECO:0007669"/>
    <property type="project" value="InterPro"/>
</dbReference>
<dbReference type="GeneID" id="106932506"/>
<reference evidence="5" key="1">
    <citation type="submission" date="2025-08" db="UniProtKB">
        <authorList>
            <consortium name="Ensembl"/>
        </authorList>
    </citation>
    <scope>IDENTIFICATION</scope>
</reference>
<dbReference type="PROSITE" id="PS50011">
    <property type="entry name" value="PROTEIN_KINASE_DOM"/>
    <property type="match status" value="1"/>
</dbReference>
<proteinExistence type="predicted"/>
<feature type="domain" description="Protein kinase" evidence="4">
    <location>
        <begin position="194"/>
        <end position="475"/>
    </location>
</feature>